<dbReference type="Proteomes" id="UP000199675">
    <property type="component" value="Unassembled WGS sequence"/>
</dbReference>
<dbReference type="AlphaFoldDB" id="A0A1H2S6V2"/>
<sequence>MWKSSQTGANQRDIWSNRSENQICPRFPERNFYIMQPRQAPTRVPAFNTTLTDRDIMIKKFAIGLCVSILVTTAMYQLYQSIERQQSHSQQMTGQFLQIQSKRTELMQELAEVQARENPSDHDLWLIGHLTKTIEGLDKVLGGVEAGQQRVERHYLRQWSGLIGVFLGLGVFAVVYARDPEGKLSAQDRQLIQQPLDSISGIRLDPASYRTDPAPVSGGSNFVTGRIRQHSPTELRIRGGKIIQAFAAAFLVGPLASFAIDAVYLTNDILSRGWDAEFSMITNSLVMLASFGLGTLLILSSGGSSVTVDGQHQAFRFLGNTDAIPFRDIASLQLNNVLVTGRHTFNNHQIQLNLKDGRSHSLLNHAGQDQMTADLILLARFTGLPIAVPA</sequence>
<feature type="transmembrane region" description="Helical" evidence="1">
    <location>
        <begin position="159"/>
        <end position="177"/>
    </location>
</feature>
<dbReference type="STRING" id="488533.SAMN04487960_10240"/>
<feature type="transmembrane region" description="Helical" evidence="1">
    <location>
        <begin position="245"/>
        <end position="266"/>
    </location>
</feature>
<accession>A0A1H2S6V2</accession>
<gene>
    <name evidence="2" type="ORF">SAMN04487960_10240</name>
</gene>
<reference evidence="2 3" key="1">
    <citation type="submission" date="2016-10" db="EMBL/GenBank/DDBJ databases">
        <authorList>
            <person name="de Groot N.N."/>
        </authorList>
    </citation>
    <scope>NUCLEOTIDE SEQUENCE [LARGE SCALE GENOMIC DNA]</scope>
    <source>
        <strain evidence="2 3">CGMCC 1.7059</strain>
    </source>
</reference>
<keyword evidence="1" id="KW-0812">Transmembrane</keyword>
<keyword evidence="1" id="KW-0472">Membrane</keyword>
<feature type="transmembrane region" description="Helical" evidence="1">
    <location>
        <begin position="61"/>
        <end position="79"/>
    </location>
</feature>
<name>A0A1H2S6V2_9GAMM</name>
<evidence type="ECO:0000313" key="3">
    <source>
        <dbReference type="Proteomes" id="UP000199675"/>
    </source>
</evidence>
<evidence type="ECO:0000313" key="2">
    <source>
        <dbReference type="EMBL" id="SDW27258.1"/>
    </source>
</evidence>
<organism evidence="2 3">
    <name type="scientific">Marinobacter mobilis</name>
    <dbReference type="NCBI Taxonomy" id="488533"/>
    <lineage>
        <taxon>Bacteria</taxon>
        <taxon>Pseudomonadati</taxon>
        <taxon>Pseudomonadota</taxon>
        <taxon>Gammaproteobacteria</taxon>
        <taxon>Pseudomonadales</taxon>
        <taxon>Marinobacteraceae</taxon>
        <taxon>Marinobacter</taxon>
    </lineage>
</organism>
<keyword evidence="1" id="KW-1133">Transmembrane helix</keyword>
<keyword evidence="3" id="KW-1185">Reference proteome</keyword>
<feature type="transmembrane region" description="Helical" evidence="1">
    <location>
        <begin position="278"/>
        <end position="299"/>
    </location>
</feature>
<dbReference type="EMBL" id="FNNE01000002">
    <property type="protein sequence ID" value="SDW27258.1"/>
    <property type="molecule type" value="Genomic_DNA"/>
</dbReference>
<proteinExistence type="predicted"/>
<evidence type="ECO:0000256" key="1">
    <source>
        <dbReference type="SAM" id="Phobius"/>
    </source>
</evidence>
<protein>
    <submittedName>
        <fullName evidence="2">Uncharacterized protein</fullName>
    </submittedName>
</protein>